<feature type="chain" id="PRO_5038524520" description="Fenitrothion hydrolase" evidence="2">
    <location>
        <begin position="19"/>
        <end position="466"/>
    </location>
</feature>
<dbReference type="AlphaFoldDB" id="A0A660L1B6"/>
<name>A0A660L1B6_9ACTN</name>
<proteinExistence type="predicted"/>
<feature type="transmembrane region" description="Helical" evidence="1">
    <location>
        <begin position="260"/>
        <end position="282"/>
    </location>
</feature>
<dbReference type="EMBL" id="RBIL01000002">
    <property type="protein sequence ID" value="RKQ87004.1"/>
    <property type="molecule type" value="Genomic_DNA"/>
</dbReference>
<evidence type="ECO:0008006" key="5">
    <source>
        <dbReference type="Google" id="ProtNLM"/>
    </source>
</evidence>
<dbReference type="Proteomes" id="UP000278962">
    <property type="component" value="Unassembled WGS sequence"/>
</dbReference>
<evidence type="ECO:0000313" key="4">
    <source>
        <dbReference type="Proteomes" id="UP000278962"/>
    </source>
</evidence>
<feature type="transmembrane region" description="Helical" evidence="1">
    <location>
        <begin position="113"/>
        <end position="137"/>
    </location>
</feature>
<feature type="transmembrane region" description="Helical" evidence="1">
    <location>
        <begin position="74"/>
        <end position="101"/>
    </location>
</feature>
<evidence type="ECO:0000256" key="2">
    <source>
        <dbReference type="SAM" id="SignalP"/>
    </source>
</evidence>
<gene>
    <name evidence="3" type="ORF">C8N24_5024</name>
</gene>
<feature type="signal peptide" evidence="2">
    <location>
        <begin position="1"/>
        <end position="18"/>
    </location>
</feature>
<comment type="caution">
    <text evidence="3">The sequence shown here is derived from an EMBL/GenBank/DDBJ whole genome shotgun (WGS) entry which is preliminary data.</text>
</comment>
<accession>A0A660L1B6</accession>
<feature type="transmembrane region" description="Helical" evidence="1">
    <location>
        <begin position="443"/>
        <end position="461"/>
    </location>
</feature>
<sequence>MLGAAVAALLVAPASALAHGLVGKADLPIPLWLFIWAAGAVLAVSFAGLAVAWSRPRLEEDRFRPLPDAVSRVLTSRAVEVVCGAVGVALLMIVVLCGLVGAQVAGQSLTPTFVYVAFWLGFVPLSVLLGDVFAAFNPWRAVGRAVGRLLRRVDTEPLAYPARLGYYPAALGLLAFAALELISARGDRPATIATATLVYSAATWLAMAVYGVDAWTRRGEAFSVYFNLFSRMSVLERRDRRIGVRPGLSGLARQEPQPGIVAVVMVMIGTVTFDGVSFGQTWLKNTRGPIGSLIDAGLEPRYAVELVYALGMTAIVLVIIALYQLAVAGARTADRSFTTRDLARRFAPSLVPIAFAYVAAHYVSLLLFQGQLILPLLSDPAGQGWDLLGVADGDVNYSFISPETFWYLQTALVVGGHVAALALAHDRALVLFGDSRRARRSQYWMLGVMVIFTVLALWLLSEAAEG</sequence>
<reference evidence="3 4" key="1">
    <citation type="submission" date="2018-10" db="EMBL/GenBank/DDBJ databases">
        <title>Genomic Encyclopedia of Archaeal and Bacterial Type Strains, Phase II (KMG-II): from individual species to whole genera.</title>
        <authorList>
            <person name="Goeker M."/>
        </authorList>
    </citation>
    <scope>NUCLEOTIDE SEQUENCE [LARGE SCALE GENOMIC DNA]</scope>
    <source>
        <strain evidence="3 4">DSM 14954</strain>
    </source>
</reference>
<feature type="transmembrane region" description="Helical" evidence="1">
    <location>
        <begin position="405"/>
        <end position="423"/>
    </location>
</feature>
<evidence type="ECO:0000256" key="1">
    <source>
        <dbReference type="SAM" id="Phobius"/>
    </source>
</evidence>
<organism evidence="3 4">
    <name type="scientific">Solirubrobacter pauli</name>
    <dbReference type="NCBI Taxonomy" id="166793"/>
    <lineage>
        <taxon>Bacteria</taxon>
        <taxon>Bacillati</taxon>
        <taxon>Actinomycetota</taxon>
        <taxon>Thermoleophilia</taxon>
        <taxon>Solirubrobacterales</taxon>
        <taxon>Solirubrobacteraceae</taxon>
        <taxon>Solirubrobacter</taxon>
    </lineage>
</organism>
<keyword evidence="1" id="KW-1133">Transmembrane helix</keyword>
<feature type="transmembrane region" description="Helical" evidence="1">
    <location>
        <begin position="302"/>
        <end position="325"/>
    </location>
</feature>
<feature type="transmembrane region" description="Helical" evidence="1">
    <location>
        <begin position="158"/>
        <end position="179"/>
    </location>
</feature>
<protein>
    <recommendedName>
        <fullName evidence="5">Fenitrothion hydrolase</fullName>
    </recommendedName>
</protein>
<feature type="transmembrane region" description="Helical" evidence="1">
    <location>
        <begin position="191"/>
        <end position="212"/>
    </location>
</feature>
<evidence type="ECO:0000313" key="3">
    <source>
        <dbReference type="EMBL" id="RKQ87004.1"/>
    </source>
</evidence>
<keyword evidence="1" id="KW-0812">Transmembrane</keyword>
<keyword evidence="4" id="KW-1185">Reference proteome</keyword>
<keyword evidence="2" id="KW-0732">Signal</keyword>
<feature type="transmembrane region" description="Helical" evidence="1">
    <location>
        <begin position="346"/>
        <end position="368"/>
    </location>
</feature>
<keyword evidence="1" id="KW-0472">Membrane</keyword>
<feature type="transmembrane region" description="Helical" evidence="1">
    <location>
        <begin position="30"/>
        <end position="53"/>
    </location>
</feature>